<feature type="region of interest" description="Disordered" evidence="7">
    <location>
        <begin position="1"/>
        <end position="85"/>
    </location>
</feature>
<dbReference type="GO" id="GO:0005886">
    <property type="term" value="C:plasma membrane"/>
    <property type="evidence" value="ECO:0007669"/>
    <property type="project" value="UniProtKB-SubCell"/>
</dbReference>
<organism evidence="8 9">
    <name type="scientific">Ascodesmis nigricans</name>
    <dbReference type="NCBI Taxonomy" id="341454"/>
    <lineage>
        <taxon>Eukaryota</taxon>
        <taxon>Fungi</taxon>
        <taxon>Dikarya</taxon>
        <taxon>Ascomycota</taxon>
        <taxon>Pezizomycotina</taxon>
        <taxon>Pezizomycetes</taxon>
        <taxon>Pezizales</taxon>
        <taxon>Ascodesmidaceae</taxon>
        <taxon>Ascodesmis</taxon>
    </lineage>
</organism>
<evidence type="ECO:0000256" key="6">
    <source>
        <dbReference type="RuleBase" id="RU368066"/>
    </source>
</evidence>
<feature type="transmembrane region" description="Helical" evidence="6">
    <location>
        <begin position="107"/>
        <end position="129"/>
    </location>
</feature>
<feature type="transmembrane region" description="Helical" evidence="6">
    <location>
        <begin position="149"/>
        <end position="170"/>
    </location>
</feature>
<feature type="transmembrane region" description="Helical" evidence="6">
    <location>
        <begin position="257"/>
        <end position="277"/>
    </location>
</feature>
<feature type="transmembrane region" description="Helical" evidence="6">
    <location>
        <begin position="391"/>
        <end position="418"/>
    </location>
</feature>
<feature type="transmembrane region" description="Helical" evidence="6">
    <location>
        <begin position="502"/>
        <end position="519"/>
    </location>
</feature>
<evidence type="ECO:0000256" key="4">
    <source>
        <dbReference type="ARBA" id="ARBA00022989"/>
    </source>
</evidence>
<dbReference type="STRING" id="341454.A0A4S2N3V4"/>
<accession>A0A4S2N3V4</accession>
<evidence type="ECO:0000256" key="1">
    <source>
        <dbReference type="ARBA" id="ARBA00004141"/>
    </source>
</evidence>
<evidence type="ECO:0000313" key="8">
    <source>
        <dbReference type="EMBL" id="TGZ83929.1"/>
    </source>
</evidence>
<feature type="transmembrane region" description="Helical" evidence="6">
    <location>
        <begin position="177"/>
        <end position="200"/>
    </location>
</feature>
<dbReference type="OrthoDB" id="420519at2759"/>
<dbReference type="AlphaFoldDB" id="A0A4S2N3V4"/>
<keyword evidence="5 6" id="KW-0472">Membrane</keyword>
<gene>
    <name evidence="8" type="ORF">EX30DRAFT_353779</name>
</gene>
<dbReference type="Pfam" id="PF04515">
    <property type="entry name" value="Choline_transpo"/>
    <property type="match status" value="1"/>
</dbReference>
<evidence type="ECO:0000256" key="7">
    <source>
        <dbReference type="SAM" id="MobiDB-lite"/>
    </source>
</evidence>
<feature type="transmembrane region" description="Helical" evidence="6">
    <location>
        <begin position="297"/>
        <end position="316"/>
    </location>
</feature>
<evidence type="ECO:0000256" key="5">
    <source>
        <dbReference type="ARBA" id="ARBA00023136"/>
    </source>
</evidence>
<sequence length="559" mass="61696">MEHSVMHDPVPFVGFAPRKISSDEEYDGDPPADLLAEHRDDEDVGPSSFRGFDQQREPSPLPFASSSKRKSEEEPFIKQDAPPRRRPVLEQAHIPEQTMPTAAHDRIWGTLYMLSMCIFFSVAFVVWLHTDATEIPGTDTIYRTLHQSMHLLLIQTFVAIGVSVLWMYLLRSAVKPFAYTLLVAVPIAMFVISIYAFAMSFKAKKPTGQDQVMRWGSIVPAIVSGTWVYAAWKGRNALHRAVGIVQLSCKILGDNPALVILSFATLIATCLMTWIWVGMFTRAFLTGTMLLRGRWIWSLNSTSVSLAIFYIMMYLWTLGILSNLHRATSSATVSQWYFHRHTIPRLSSFQIARAAFAHSSTTIFGTLSFHSFLSLLVRLPLIVAPRRIASLIHIVCFQFIASPITALISPLTLTFSAIHSQPLISSSRTVSNLAFLEHINHSIQKNKRSLNQGIGRPNQPVPVQAQEKRNAYRLAKMMLTATRGVTAAALGMAAWIQSRGSVYGYLVGLIGGTIGWAILGATEGCLGNVVDAVLVCVATEEGTGNVGTACREAQLAFGG</sequence>
<evidence type="ECO:0000256" key="2">
    <source>
        <dbReference type="ARBA" id="ARBA00007168"/>
    </source>
</evidence>
<dbReference type="InterPro" id="IPR007603">
    <property type="entry name" value="Choline_transptr-like"/>
</dbReference>
<feature type="transmembrane region" description="Helical" evidence="6">
    <location>
        <begin position="355"/>
        <end position="379"/>
    </location>
</feature>
<comment type="function">
    <text evidence="6">Probably involved in transport through the plasma membrane.</text>
</comment>
<dbReference type="PANTHER" id="PTHR12385:SF88">
    <property type="entry name" value="CHOLINE TRANSPORTER-LIKE PROTEIN CTL1"/>
    <property type="match status" value="1"/>
</dbReference>
<feature type="transmembrane region" description="Helical" evidence="6">
    <location>
        <begin position="212"/>
        <end position="232"/>
    </location>
</feature>
<evidence type="ECO:0000256" key="3">
    <source>
        <dbReference type="ARBA" id="ARBA00022692"/>
    </source>
</evidence>
<reference evidence="8 9" key="1">
    <citation type="submission" date="2019-04" db="EMBL/GenBank/DDBJ databases">
        <title>Comparative genomics and transcriptomics to analyze fruiting body development in filamentous ascomycetes.</title>
        <authorList>
            <consortium name="DOE Joint Genome Institute"/>
            <person name="Lutkenhaus R."/>
            <person name="Traeger S."/>
            <person name="Breuer J."/>
            <person name="Kuo A."/>
            <person name="Lipzen A."/>
            <person name="Pangilinan J."/>
            <person name="Dilworth D."/>
            <person name="Sandor L."/>
            <person name="Poggeler S."/>
            <person name="Barry K."/>
            <person name="Grigoriev I.V."/>
            <person name="Nowrousian M."/>
        </authorList>
    </citation>
    <scope>NUCLEOTIDE SEQUENCE [LARGE SCALE GENOMIC DNA]</scope>
    <source>
        <strain evidence="8 9">CBS 389.68</strain>
    </source>
</reference>
<dbReference type="PANTHER" id="PTHR12385">
    <property type="entry name" value="CHOLINE TRANSPORTER-LIKE (SLC FAMILY 44)"/>
    <property type="match status" value="1"/>
</dbReference>
<dbReference type="GO" id="GO:0022857">
    <property type="term" value="F:transmembrane transporter activity"/>
    <property type="evidence" value="ECO:0007669"/>
    <property type="project" value="UniProtKB-UniRule"/>
</dbReference>
<keyword evidence="9" id="KW-1185">Reference proteome</keyword>
<comment type="subcellular location">
    <subcellularLocation>
        <location evidence="6">Cell membrane</location>
        <topology evidence="6">Multi-pass membrane protein</topology>
    </subcellularLocation>
    <subcellularLocation>
        <location evidence="1">Membrane</location>
        <topology evidence="1">Multi-pass membrane protein</topology>
    </subcellularLocation>
</comment>
<name>A0A4S2N3V4_9PEZI</name>
<keyword evidence="3 6" id="KW-0812">Transmembrane</keyword>
<keyword evidence="4 6" id="KW-1133">Transmembrane helix</keyword>
<dbReference type="InParanoid" id="A0A4S2N3V4"/>
<proteinExistence type="inferred from homology"/>
<feature type="compositionally biased region" description="Basic and acidic residues" evidence="7">
    <location>
        <begin position="69"/>
        <end position="83"/>
    </location>
</feature>
<evidence type="ECO:0000313" key="9">
    <source>
        <dbReference type="Proteomes" id="UP000298138"/>
    </source>
</evidence>
<protein>
    <recommendedName>
        <fullName evidence="6">Protein PNS1</fullName>
    </recommendedName>
</protein>
<dbReference type="EMBL" id="ML220113">
    <property type="protein sequence ID" value="TGZ83929.1"/>
    <property type="molecule type" value="Genomic_DNA"/>
</dbReference>
<feature type="transmembrane region" description="Helical" evidence="6">
    <location>
        <begin position="477"/>
        <end position="496"/>
    </location>
</feature>
<dbReference type="Proteomes" id="UP000298138">
    <property type="component" value="Unassembled WGS sequence"/>
</dbReference>
<comment type="similarity">
    <text evidence="2 6">Belongs to the CTL (choline transporter-like) family.</text>
</comment>